<feature type="coiled-coil region" evidence="1">
    <location>
        <begin position="24"/>
        <end position="85"/>
    </location>
</feature>
<dbReference type="Proteomes" id="UP000018559">
    <property type="component" value="Unassembled WGS sequence"/>
</dbReference>
<evidence type="ECO:0000256" key="1">
    <source>
        <dbReference type="SAM" id="Coils"/>
    </source>
</evidence>
<keyword evidence="1" id="KW-0175">Coiled coil</keyword>
<organism evidence="2 3">
    <name type="scientific">Ligilactobacillus equi DPC 6820</name>
    <dbReference type="NCBI Taxonomy" id="1392007"/>
    <lineage>
        <taxon>Bacteria</taxon>
        <taxon>Bacillati</taxon>
        <taxon>Bacillota</taxon>
        <taxon>Bacilli</taxon>
        <taxon>Lactobacillales</taxon>
        <taxon>Lactobacillaceae</taxon>
        <taxon>Ligilactobacillus</taxon>
    </lineage>
</organism>
<gene>
    <name evidence="2" type="ORF">LEQ_0073c</name>
</gene>
<dbReference type="EMBL" id="AWWH01000158">
    <property type="protein sequence ID" value="ETA73770.1"/>
    <property type="molecule type" value="Genomic_DNA"/>
</dbReference>
<accession>V7HWW1</accession>
<reference evidence="2 3" key="1">
    <citation type="journal article" date="2014" name="Genome Announc.">
        <title>The Genome of the Predominant Equine Lactobacillus Species, Lactobacillus equi, Is Reflective of Its Lifestyle Adaptations to an Herbivorous Host.</title>
        <authorList>
            <person name="O'Donnell M.M."/>
            <person name="Harris H.M."/>
            <person name="O'Toole P.W."/>
            <person name="Ross R.P."/>
        </authorList>
    </citation>
    <scope>NUCLEOTIDE SEQUENCE [LARGE SCALE GENOMIC DNA]</scope>
    <source>
        <strain evidence="2 3">DPC 6820</strain>
    </source>
</reference>
<keyword evidence="3" id="KW-1185">Reference proteome</keyword>
<name>V7HWW1_9LACO</name>
<evidence type="ECO:0000313" key="2">
    <source>
        <dbReference type="EMBL" id="ETA73770.1"/>
    </source>
</evidence>
<sequence length="132" mass="15812">MFRYEYYCPYCHELIYNENKCLNLDYLKKQYNKLEWKIEDVVEEIENIESKSFDEDDQDYFAGDLYDLENTLAQLEDEQESLAMDEGEFVPLLDESDVVNWKYCPYCSNEISTFDLIGTEAFLNLKKEEVVK</sequence>
<dbReference type="RefSeq" id="WP_023860020.1">
    <property type="nucleotide sequence ID" value="NZ_AWWH01000158.1"/>
</dbReference>
<evidence type="ECO:0000313" key="3">
    <source>
        <dbReference type="Proteomes" id="UP000018559"/>
    </source>
</evidence>
<comment type="caution">
    <text evidence="2">The sequence shown here is derived from an EMBL/GenBank/DDBJ whole genome shotgun (WGS) entry which is preliminary data.</text>
</comment>
<proteinExistence type="predicted"/>
<dbReference type="AlphaFoldDB" id="V7HWW1"/>
<protein>
    <submittedName>
        <fullName evidence="2">Transcription termination factor NusA</fullName>
    </submittedName>
</protein>